<dbReference type="Proteomes" id="UP000277811">
    <property type="component" value="Unassembled WGS sequence"/>
</dbReference>
<gene>
    <name evidence="2" type="ORF">LUCI_3697</name>
</gene>
<dbReference type="Gene3D" id="2.60.120.10">
    <property type="entry name" value="Jelly Rolls"/>
    <property type="match status" value="1"/>
</dbReference>
<evidence type="ECO:0000313" key="2">
    <source>
        <dbReference type="EMBL" id="VBB08425.1"/>
    </source>
</evidence>
<name>A0A498RBS4_9FIRM</name>
<evidence type="ECO:0000259" key="1">
    <source>
        <dbReference type="Pfam" id="PF07883"/>
    </source>
</evidence>
<dbReference type="PIRSF" id="PIRSF029883">
    <property type="entry name" value="KdgF"/>
    <property type="match status" value="1"/>
</dbReference>
<dbReference type="OrthoDB" id="9811153at2"/>
<dbReference type="InterPro" id="IPR025499">
    <property type="entry name" value="KdgF"/>
</dbReference>
<keyword evidence="3" id="KW-1185">Reference proteome</keyword>
<dbReference type="RefSeq" id="WP_122629295.1">
    <property type="nucleotide sequence ID" value="NZ_UPPP01000090.1"/>
</dbReference>
<dbReference type="PANTHER" id="PTHR40112">
    <property type="entry name" value="H2HPP ISOMERASE"/>
    <property type="match status" value="1"/>
</dbReference>
<proteinExistence type="predicted"/>
<dbReference type="InterPro" id="IPR052535">
    <property type="entry name" value="Bacilysin_H2HPP_isomerase"/>
</dbReference>
<dbReference type="CDD" id="cd02238">
    <property type="entry name" value="cupin_KdgF"/>
    <property type="match status" value="1"/>
</dbReference>
<evidence type="ECO:0000313" key="3">
    <source>
        <dbReference type="Proteomes" id="UP000277811"/>
    </source>
</evidence>
<protein>
    <recommendedName>
        <fullName evidence="1">Cupin type-2 domain-containing protein</fullName>
    </recommendedName>
</protein>
<dbReference type="PANTHER" id="PTHR40112:SF1">
    <property type="entry name" value="H2HPP ISOMERASE"/>
    <property type="match status" value="1"/>
</dbReference>
<dbReference type="SUPFAM" id="SSF51182">
    <property type="entry name" value="RmlC-like cupins"/>
    <property type="match status" value="1"/>
</dbReference>
<dbReference type="InterPro" id="IPR014710">
    <property type="entry name" value="RmlC-like_jellyroll"/>
</dbReference>
<dbReference type="AlphaFoldDB" id="A0A498RBS4"/>
<dbReference type="EMBL" id="UPPP01000090">
    <property type="protein sequence ID" value="VBB08425.1"/>
    <property type="molecule type" value="Genomic_DNA"/>
</dbReference>
<dbReference type="InterPro" id="IPR013096">
    <property type="entry name" value="Cupin_2"/>
</dbReference>
<organism evidence="2 3">
    <name type="scientific">Lucifera butyrica</name>
    <dbReference type="NCBI Taxonomy" id="1351585"/>
    <lineage>
        <taxon>Bacteria</taxon>
        <taxon>Bacillati</taxon>
        <taxon>Bacillota</taxon>
        <taxon>Negativicutes</taxon>
        <taxon>Veillonellales</taxon>
        <taxon>Veillonellaceae</taxon>
        <taxon>Lucifera</taxon>
    </lineage>
</organism>
<dbReference type="InterPro" id="IPR011051">
    <property type="entry name" value="RmlC_Cupin_sf"/>
</dbReference>
<accession>A0A498RBS4</accession>
<sequence>MPETNRGDYVQLDEKSQRRVLTYGDRLMLVEFRFKKGGVGQPHKHEEHEQAGYVAQGSFELVLGSEKKIVGQGDIYYAPKNTMHGVVALEDDSVIIDSFTPIRTDFL</sequence>
<feature type="domain" description="Cupin type-2" evidence="1">
    <location>
        <begin position="31"/>
        <end position="94"/>
    </location>
</feature>
<reference evidence="2 3" key="1">
    <citation type="submission" date="2018-06" db="EMBL/GenBank/DDBJ databases">
        <authorList>
            <person name="Strepis N."/>
        </authorList>
    </citation>
    <scope>NUCLEOTIDE SEQUENCE [LARGE SCALE GENOMIC DNA]</scope>
    <source>
        <strain evidence="2">LUCI</strain>
    </source>
</reference>
<dbReference type="Pfam" id="PF07883">
    <property type="entry name" value="Cupin_2"/>
    <property type="match status" value="1"/>
</dbReference>